<sequence>MLGGGPAGAAAALCLARAGISVTLIEREAAPQEKVCGEFLGSNAARRLRHLGLDLAALGAVSIEGARLASGARRAALDLPFEAWGLPRARLDEALLAAAATAGANVMRGCAARRAERVAEGWRLHLSDGMVLAGPALVLANGKHELRGQARAQRGQHVGLKLPLRLSGPLAEVLLLPLRGGYAGLQPSVGGQANLCVALRKADKALSTPEGLLRTVAAGSDLAAMLLAGAIPVRKKPLAIAGLPYGFLHRDAAHVDGTLFRVGDQFAVIPSLAGEGMDMALASGIAAAGAIVAGEHAGRFHARMRRAWQRPMRWAGLVARLLDQTPGGAVRAAEMLPLAARFVAGRMRLGHGA</sequence>
<feature type="domain" description="FAD-binding" evidence="1">
    <location>
        <begin position="3"/>
        <end position="109"/>
    </location>
</feature>
<gene>
    <name evidence="2" type="ORF">MON41_20670</name>
</gene>
<evidence type="ECO:0000313" key="2">
    <source>
        <dbReference type="EMBL" id="MCI0756085.1"/>
    </source>
</evidence>
<dbReference type="SUPFAM" id="SSF51905">
    <property type="entry name" value="FAD/NAD(P)-binding domain"/>
    <property type="match status" value="1"/>
</dbReference>
<dbReference type="PANTHER" id="PTHR42685">
    <property type="entry name" value="GERANYLGERANYL DIPHOSPHATE REDUCTASE"/>
    <property type="match status" value="1"/>
</dbReference>
<dbReference type="InterPro" id="IPR036188">
    <property type="entry name" value="FAD/NAD-bd_sf"/>
</dbReference>
<dbReference type="PANTHER" id="PTHR42685:SF22">
    <property type="entry name" value="CONDITIONED MEDIUM FACTOR RECEPTOR 1"/>
    <property type="match status" value="1"/>
</dbReference>
<reference evidence="2 3" key="1">
    <citation type="submission" date="2022-03" db="EMBL/GenBank/DDBJ databases">
        <title>Complete genome analysis of Roseomonas KG 17.1 : a prolific producer of plant growth promoters.</title>
        <authorList>
            <person name="Saadouli I."/>
            <person name="Najjari A."/>
            <person name="Mosbah A."/>
            <person name="Ouzari H.I."/>
        </authorList>
    </citation>
    <scope>NUCLEOTIDE SEQUENCE [LARGE SCALE GENOMIC DNA]</scope>
    <source>
        <strain evidence="2 3">KG17-1</strain>
    </source>
</reference>
<accession>A0ABS9WB22</accession>
<dbReference type="Pfam" id="PF01494">
    <property type="entry name" value="FAD_binding_3"/>
    <property type="match status" value="1"/>
</dbReference>
<dbReference type="Proteomes" id="UP001201985">
    <property type="component" value="Unassembled WGS sequence"/>
</dbReference>
<evidence type="ECO:0000313" key="3">
    <source>
        <dbReference type="Proteomes" id="UP001201985"/>
    </source>
</evidence>
<dbReference type="InterPro" id="IPR050407">
    <property type="entry name" value="Geranylgeranyl_reductase"/>
</dbReference>
<dbReference type="EMBL" id="JALBUU010000079">
    <property type="protein sequence ID" value="MCI0756085.1"/>
    <property type="molecule type" value="Genomic_DNA"/>
</dbReference>
<organism evidence="2 3">
    <name type="scientific">Teichococcus vastitatis</name>
    <dbReference type="NCBI Taxonomy" id="2307076"/>
    <lineage>
        <taxon>Bacteria</taxon>
        <taxon>Pseudomonadati</taxon>
        <taxon>Pseudomonadota</taxon>
        <taxon>Alphaproteobacteria</taxon>
        <taxon>Acetobacterales</taxon>
        <taxon>Roseomonadaceae</taxon>
        <taxon>Roseomonas</taxon>
    </lineage>
</organism>
<dbReference type="RefSeq" id="WP_241793745.1">
    <property type="nucleotide sequence ID" value="NZ_JALBUU010000079.1"/>
</dbReference>
<name>A0ABS9WB22_9PROT</name>
<keyword evidence="2" id="KW-0503">Monooxygenase</keyword>
<protein>
    <submittedName>
        <fullName evidence="2">FAD-dependent monooxygenase</fullName>
    </submittedName>
</protein>
<evidence type="ECO:0000259" key="1">
    <source>
        <dbReference type="Pfam" id="PF01494"/>
    </source>
</evidence>
<keyword evidence="2" id="KW-0560">Oxidoreductase</keyword>
<proteinExistence type="predicted"/>
<dbReference type="Gene3D" id="3.50.50.60">
    <property type="entry name" value="FAD/NAD(P)-binding domain"/>
    <property type="match status" value="1"/>
</dbReference>
<comment type="caution">
    <text evidence="2">The sequence shown here is derived from an EMBL/GenBank/DDBJ whole genome shotgun (WGS) entry which is preliminary data.</text>
</comment>
<dbReference type="GO" id="GO:0004497">
    <property type="term" value="F:monooxygenase activity"/>
    <property type="evidence" value="ECO:0007669"/>
    <property type="project" value="UniProtKB-KW"/>
</dbReference>
<dbReference type="InterPro" id="IPR002938">
    <property type="entry name" value="FAD-bd"/>
</dbReference>
<keyword evidence="3" id="KW-1185">Reference proteome</keyword>